<dbReference type="Proteomes" id="UP000410492">
    <property type="component" value="Unassembled WGS sequence"/>
</dbReference>
<evidence type="ECO:0000313" key="2">
    <source>
        <dbReference type="EMBL" id="VEN42692.1"/>
    </source>
</evidence>
<sequence length="40" mass="4309">MGVAPWNTCCNLKAASSLVSDIFVSFGVSCVIFMDSFLFT</sequence>
<keyword evidence="1" id="KW-0812">Transmembrane</keyword>
<evidence type="ECO:0000313" key="3">
    <source>
        <dbReference type="Proteomes" id="UP000410492"/>
    </source>
</evidence>
<proteinExistence type="predicted"/>
<dbReference type="AlphaFoldDB" id="A0A653C4N1"/>
<gene>
    <name evidence="2" type="ORF">CALMAC_LOCUS6085</name>
</gene>
<keyword evidence="3" id="KW-1185">Reference proteome</keyword>
<keyword evidence="1" id="KW-1133">Transmembrane helix</keyword>
<organism evidence="2 3">
    <name type="scientific">Callosobruchus maculatus</name>
    <name type="common">Southern cowpea weevil</name>
    <name type="synonym">Pulse bruchid</name>
    <dbReference type="NCBI Taxonomy" id="64391"/>
    <lineage>
        <taxon>Eukaryota</taxon>
        <taxon>Metazoa</taxon>
        <taxon>Ecdysozoa</taxon>
        <taxon>Arthropoda</taxon>
        <taxon>Hexapoda</taxon>
        <taxon>Insecta</taxon>
        <taxon>Pterygota</taxon>
        <taxon>Neoptera</taxon>
        <taxon>Endopterygota</taxon>
        <taxon>Coleoptera</taxon>
        <taxon>Polyphaga</taxon>
        <taxon>Cucujiformia</taxon>
        <taxon>Chrysomeloidea</taxon>
        <taxon>Chrysomelidae</taxon>
        <taxon>Bruchinae</taxon>
        <taxon>Bruchini</taxon>
        <taxon>Callosobruchus</taxon>
    </lineage>
</organism>
<protein>
    <submittedName>
        <fullName evidence="2">Uncharacterized protein</fullName>
    </submittedName>
</protein>
<feature type="transmembrane region" description="Helical" evidence="1">
    <location>
        <begin position="22"/>
        <end position="39"/>
    </location>
</feature>
<keyword evidence="1" id="KW-0472">Membrane</keyword>
<evidence type="ECO:0000256" key="1">
    <source>
        <dbReference type="SAM" id="Phobius"/>
    </source>
</evidence>
<accession>A0A653C4N1</accession>
<feature type="non-terminal residue" evidence="2">
    <location>
        <position position="40"/>
    </location>
</feature>
<dbReference type="EMBL" id="CAACVG010006942">
    <property type="protein sequence ID" value="VEN42692.1"/>
    <property type="molecule type" value="Genomic_DNA"/>
</dbReference>
<name>A0A653C4N1_CALMS</name>
<reference evidence="2 3" key="1">
    <citation type="submission" date="2019-01" db="EMBL/GenBank/DDBJ databases">
        <authorList>
            <person name="Sayadi A."/>
        </authorList>
    </citation>
    <scope>NUCLEOTIDE SEQUENCE [LARGE SCALE GENOMIC DNA]</scope>
</reference>